<dbReference type="InterPro" id="IPR004154">
    <property type="entry name" value="Anticodon-bd"/>
</dbReference>
<protein>
    <recommendedName>
        <fullName evidence="11">Histidine--tRNA ligase</fullName>
        <ecNumber evidence="11">6.1.1.21</ecNumber>
    </recommendedName>
    <alternativeName>
        <fullName evidence="11">Histidyl-tRNA synthetase</fullName>
        <shortName evidence="11">HisRS</shortName>
    </alternativeName>
</protein>
<dbReference type="PROSITE" id="PS50862">
    <property type="entry name" value="AA_TRNA_LIGASE_II"/>
    <property type="match status" value="1"/>
</dbReference>
<feature type="binding site" evidence="12">
    <location>
        <position position="258"/>
    </location>
    <ligand>
        <name>L-histidine</name>
        <dbReference type="ChEBI" id="CHEBI:57595"/>
    </ligand>
</feature>
<dbReference type="Gene3D" id="3.30.930.10">
    <property type="entry name" value="Bira Bifunctional Protein, Domain 2"/>
    <property type="match status" value="1"/>
</dbReference>
<dbReference type="STRING" id="867345.SAMN05421693_10324"/>
<evidence type="ECO:0000256" key="12">
    <source>
        <dbReference type="PIRSR" id="PIRSR001549-1"/>
    </source>
</evidence>
<dbReference type="PANTHER" id="PTHR43707">
    <property type="entry name" value="HISTIDYL-TRNA SYNTHETASE"/>
    <property type="match status" value="1"/>
</dbReference>
<evidence type="ECO:0000313" key="14">
    <source>
        <dbReference type="EMBL" id="SEP66996.1"/>
    </source>
</evidence>
<evidence type="ECO:0000256" key="4">
    <source>
        <dbReference type="ARBA" id="ARBA00022490"/>
    </source>
</evidence>
<comment type="catalytic activity">
    <reaction evidence="10 11">
        <text>tRNA(His) + L-histidine + ATP = L-histidyl-tRNA(His) + AMP + diphosphate + H(+)</text>
        <dbReference type="Rhea" id="RHEA:17313"/>
        <dbReference type="Rhea" id="RHEA-COMP:9665"/>
        <dbReference type="Rhea" id="RHEA-COMP:9689"/>
        <dbReference type="ChEBI" id="CHEBI:15378"/>
        <dbReference type="ChEBI" id="CHEBI:30616"/>
        <dbReference type="ChEBI" id="CHEBI:33019"/>
        <dbReference type="ChEBI" id="CHEBI:57595"/>
        <dbReference type="ChEBI" id="CHEBI:78442"/>
        <dbReference type="ChEBI" id="CHEBI:78527"/>
        <dbReference type="ChEBI" id="CHEBI:456215"/>
        <dbReference type="EC" id="6.1.1.21"/>
    </reaction>
</comment>
<feature type="binding site" evidence="12">
    <location>
        <begin position="262"/>
        <end position="263"/>
    </location>
    <ligand>
        <name>L-histidine</name>
        <dbReference type="ChEBI" id="CHEBI:57595"/>
    </ligand>
</feature>
<comment type="subunit">
    <text evidence="3 11">Homodimer.</text>
</comment>
<feature type="binding site" evidence="12">
    <location>
        <position position="131"/>
    </location>
    <ligand>
        <name>L-histidine</name>
        <dbReference type="ChEBI" id="CHEBI:57595"/>
    </ligand>
</feature>
<feature type="domain" description="Aminoacyl-transfer RNA synthetases class-II family profile" evidence="13">
    <location>
        <begin position="25"/>
        <end position="324"/>
    </location>
</feature>
<evidence type="ECO:0000313" key="15">
    <source>
        <dbReference type="Proteomes" id="UP000199496"/>
    </source>
</evidence>
<dbReference type="InterPro" id="IPR036621">
    <property type="entry name" value="Anticodon-bd_dom_sf"/>
</dbReference>
<dbReference type="RefSeq" id="WP_090203181.1">
    <property type="nucleotide sequence ID" value="NZ_FOFO01000003.1"/>
</dbReference>
<feature type="binding site" evidence="12">
    <location>
        <position position="127"/>
    </location>
    <ligand>
        <name>L-histidine</name>
        <dbReference type="ChEBI" id="CHEBI:57595"/>
    </ligand>
</feature>
<dbReference type="CDD" id="cd00859">
    <property type="entry name" value="HisRS_anticodon"/>
    <property type="match status" value="1"/>
</dbReference>
<dbReference type="Pfam" id="PF03129">
    <property type="entry name" value="HGTP_anticodon"/>
    <property type="match status" value="1"/>
</dbReference>
<dbReference type="InterPro" id="IPR015807">
    <property type="entry name" value="His-tRNA-ligase"/>
</dbReference>
<keyword evidence="4 11" id="KW-0963">Cytoplasm</keyword>
<comment type="similarity">
    <text evidence="2 11">Belongs to the class-II aminoacyl-tRNA synthetase family.</text>
</comment>
<keyword evidence="7 11" id="KW-0067">ATP-binding</keyword>
<organism evidence="14 15">
    <name type="scientific">Ectothiorhodospira magna</name>
    <dbReference type="NCBI Taxonomy" id="867345"/>
    <lineage>
        <taxon>Bacteria</taxon>
        <taxon>Pseudomonadati</taxon>
        <taxon>Pseudomonadota</taxon>
        <taxon>Gammaproteobacteria</taxon>
        <taxon>Chromatiales</taxon>
        <taxon>Ectothiorhodospiraceae</taxon>
        <taxon>Ectothiorhodospira</taxon>
    </lineage>
</organism>
<dbReference type="Gene3D" id="3.40.50.800">
    <property type="entry name" value="Anticodon-binding domain"/>
    <property type="match status" value="1"/>
</dbReference>
<dbReference type="InterPro" id="IPR045864">
    <property type="entry name" value="aa-tRNA-synth_II/BPL/LPL"/>
</dbReference>
<dbReference type="FunFam" id="3.30.930.10:FF:000005">
    <property type="entry name" value="Histidine--tRNA ligase"/>
    <property type="match status" value="1"/>
</dbReference>
<dbReference type="GO" id="GO:0005737">
    <property type="term" value="C:cytoplasm"/>
    <property type="evidence" value="ECO:0007669"/>
    <property type="project" value="UniProtKB-SubCell"/>
</dbReference>
<keyword evidence="6 11" id="KW-0547">Nucleotide-binding</keyword>
<dbReference type="InterPro" id="IPR006195">
    <property type="entry name" value="aa-tRNA-synth_II"/>
</dbReference>
<name>A0A1H8ZR81_9GAMM</name>
<accession>A0A1H8ZR81</accession>
<dbReference type="Pfam" id="PF13393">
    <property type="entry name" value="tRNA-synt_His"/>
    <property type="match status" value="1"/>
</dbReference>
<evidence type="ECO:0000256" key="3">
    <source>
        <dbReference type="ARBA" id="ARBA00011738"/>
    </source>
</evidence>
<evidence type="ECO:0000256" key="5">
    <source>
        <dbReference type="ARBA" id="ARBA00022598"/>
    </source>
</evidence>
<dbReference type="HAMAP" id="MF_00127">
    <property type="entry name" value="His_tRNA_synth"/>
    <property type="match status" value="1"/>
</dbReference>
<sequence>MSRQIKSIRGMHDILPEYTGAWQWLESTLRDVLAGYGYQEIRLPIVEHTELFARSIGEVTDIVSKEMYTFEDRNGDSLTLRPEGTASCVRAGVEHGLLHNQQQRLWYMGPMFRHERPQKGRYRQFHQIGVEAFGMAGPDIDAELILMTARMWQRLGLDQVRLELNSLGSAEARAAYREHLVAYFQARQDQLDEESRQRLHTNPLRILDSKNPDLRPLIQEAPSLLDHLDEASSVHFQTLQAILTQAGVTFTLNPRLVRGLDYYGRTVFEWVTDALGAQGTVCAGGRYDGLVAQLGGRATSAAGFAMGVERLLSLLEDAGRLPAPPAPQVYLVLAGADTVAPGMALAETLRSALPGLRLLVNGGGGSLKAQFKRADRSGATWALILGETELAAGQVSIKPLRDPERPQMTVSMDDLTERLPELLALSGHIHG</sequence>
<dbReference type="GO" id="GO:0005524">
    <property type="term" value="F:ATP binding"/>
    <property type="evidence" value="ECO:0007669"/>
    <property type="project" value="UniProtKB-UniRule"/>
</dbReference>
<evidence type="ECO:0000256" key="9">
    <source>
        <dbReference type="ARBA" id="ARBA00023146"/>
    </source>
</evidence>
<dbReference type="GO" id="GO:0006427">
    <property type="term" value="P:histidyl-tRNA aminoacylation"/>
    <property type="evidence" value="ECO:0007669"/>
    <property type="project" value="UniProtKB-UniRule"/>
</dbReference>
<dbReference type="EC" id="6.1.1.21" evidence="11"/>
<comment type="subcellular location">
    <subcellularLocation>
        <location evidence="1 11">Cytoplasm</location>
    </subcellularLocation>
</comment>
<evidence type="ECO:0000256" key="6">
    <source>
        <dbReference type="ARBA" id="ARBA00022741"/>
    </source>
</evidence>
<keyword evidence="8 11" id="KW-0648">Protein biosynthesis</keyword>
<keyword evidence="15" id="KW-1185">Reference proteome</keyword>
<dbReference type="GO" id="GO:0004821">
    <property type="term" value="F:histidine-tRNA ligase activity"/>
    <property type="evidence" value="ECO:0007669"/>
    <property type="project" value="UniProtKB-UniRule"/>
</dbReference>
<dbReference type="InterPro" id="IPR041715">
    <property type="entry name" value="HisRS-like_core"/>
</dbReference>
<dbReference type="OrthoDB" id="9800814at2"/>
<evidence type="ECO:0000256" key="11">
    <source>
        <dbReference type="HAMAP-Rule" id="MF_00127"/>
    </source>
</evidence>
<dbReference type="PIRSF" id="PIRSF001549">
    <property type="entry name" value="His-tRNA_synth"/>
    <property type="match status" value="1"/>
</dbReference>
<dbReference type="SUPFAM" id="SSF52954">
    <property type="entry name" value="Class II aaRS ABD-related"/>
    <property type="match status" value="1"/>
</dbReference>
<keyword evidence="5 11" id="KW-0436">Ligase</keyword>
<dbReference type="Proteomes" id="UP000199496">
    <property type="component" value="Unassembled WGS sequence"/>
</dbReference>
<dbReference type="InterPro" id="IPR033656">
    <property type="entry name" value="HisRS_anticodon"/>
</dbReference>
<keyword evidence="9 11" id="KW-0030">Aminoacyl-tRNA synthetase</keyword>
<evidence type="ECO:0000256" key="10">
    <source>
        <dbReference type="ARBA" id="ARBA00047639"/>
    </source>
</evidence>
<dbReference type="InterPro" id="IPR004516">
    <property type="entry name" value="HisRS/HisZ"/>
</dbReference>
<proteinExistence type="inferred from homology"/>
<gene>
    <name evidence="11" type="primary">hisS</name>
    <name evidence="14" type="ORF">SAMN05421693_10324</name>
</gene>
<evidence type="ECO:0000256" key="2">
    <source>
        <dbReference type="ARBA" id="ARBA00008226"/>
    </source>
</evidence>
<evidence type="ECO:0000256" key="7">
    <source>
        <dbReference type="ARBA" id="ARBA00022840"/>
    </source>
</evidence>
<dbReference type="AlphaFoldDB" id="A0A1H8ZR81"/>
<dbReference type="EMBL" id="FOFO01000003">
    <property type="protein sequence ID" value="SEP66996.1"/>
    <property type="molecule type" value="Genomic_DNA"/>
</dbReference>
<evidence type="ECO:0000256" key="8">
    <source>
        <dbReference type="ARBA" id="ARBA00022917"/>
    </source>
</evidence>
<dbReference type="SUPFAM" id="SSF55681">
    <property type="entry name" value="Class II aaRS and biotin synthetases"/>
    <property type="match status" value="1"/>
</dbReference>
<feature type="binding site" evidence="12">
    <location>
        <begin position="83"/>
        <end position="85"/>
    </location>
    <ligand>
        <name>L-histidine</name>
        <dbReference type="ChEBI" id="CHEBI:57595"/>
    </ligand>
</feature>
<dbReference type="CDD" id="cd00773">
    <property type="entry name" value="HisRS-like_core"/>
    <property type="match status" value="1"/>
</dbReference>
<dbReference type="PANTHER" id="PTHR43707:SF1">
    <property type="entry name" value="HISTIDINE--TRNA LIGASE, MITOCHONDRIAL-RELATED"/>
    <property type="match status" value="1"/>
</dbReference>
<evidence type="ECO:0000256" key="1">
    <source>
        <dbReference type="ARBA" id="ARBA00004496"/>
    </source>
</evidence>
<reference evidence="14 15" key="1">
    <citation type="submission" date="2016-10" db="EMBL/GenBank/DDBJ databases">
        <authorList>
            <person name="de Groot N.N."/>
        </authorList>
    </citation>
    <scope>NUCLEOTIDE SEQUENCE [LARGE SCALE GENOMIC DNA]</scope>
    <source>
        <strain evidence="14 15">B7-7</strain>
    </source>
</reference>
<feature type="binding site" evidence="12">
    <location>
        <position position="113"/>
    </location>
    <ligand>
        <name>L-histidine</name>
        <dbReference type="ChEBI" id="CHEBI:57595"/>
    </ligand>
</feature>
<evidence type="ECO:0000259" key="13">
    <source>
        <dbReference type="PROSITE" id="PS50862"/>
    </source>
</evidence>
<dbReference type="NCBIfam" id="TIGR00442">
    <property type="entry name" value="hisS"/>
    <property type="match status" value="1"/>
</dbReference>